<dbReference type="Proteomes" id="UP000603453">
    <property type="component" value="Unassembled WGS sequence"/>
</dbReference>
<evidence type="ECO:0000313" key="11">
    <source>
        <dbReference type="Proteomes" id="UP000603453"/>
    </source>
</evidence>
<dbReference type="GO" id="GO:0005634">
    <property type="term" value="C:nucleus"/>
    <property type="evidence" value="ECO:0007669"/>
    <property type="project" value="UniProtKB-SubCell"/>
</dbReference>
<dbReference type="InterPro" id="IPR013087">
    <property type="entry name" value="Znf_C2H2_type"/>
</dbReference>
<keyword evidence="6" id="KW-0539">Nucleus</keyword>
<reference evidence="10" key="1">
    <citation type="submission" date="2020-12" db="EMBL/GenBank/DDBJ databases">
        <title>Metabolic potential, ecology and presence of endohyphal bacteria is reflected in genomic diversity of Mucoromycotina.</title>
        <authorList>
            <person name="Muszewska A."/>
            <person name="Okrasinska A."/>
            <person name="Steczkiewicz K."/>
            <person name="Drgas O."/>
            <person name="Orlowska M."/>
            <person name="Perlinska-Lenart U."/>
            <person name="Aleksandrzak-Piekarczyk T."/>
            <person name="Szatraj K."/>
            <person name="Zielenkiewicz U."/>
            <person name="Pilsyk S."/>
            <person name="Malc E."/>
            <person name="Mieczkowski P."/>
            <person name="Kruszewska J.S."/>
            <person name="Biernat P."/>
            <person name="Pawlowska J."/>
        </authorList>
    </citation>
    <scope>NUCLEOTIDE SEQUENCE</scope>
    <source>
        <strain evidence="10">WA0000017839</strain>
    </source>
</reference>
<dbReference type="OrthoDB" id="8922241at2759"/>
<dbReference type="EMBL" id="JAEPRD010000097">
    <property type="protein sequence ID" value="KAG2199394.1"/>
    <property type="molecule type" value="Genomic_DNA"/>
</dbReference>
<comment type="subcellular location">
    <subcellularLocation>
        <location evidence="1">Nucleus</location>
    </subcellularLocation>
</comment>
<gene>
    <name evidence="10" type="ORF">INT47_001576</name>
</gene>
<feature type="domain" description="C2H2-type" evidence="9">
    <location>
        <begin position="176"/>
        <end position="200"/>
    </location>
</feature>
<evidence type="ECO:0000256" key="3">
    <source>
        <dbReference type="ARBA" id="ARBA00022737"/>
    </source>
</evidence>
<dbReference type="FunFam" id="3.30.160.60:FF:000065">
    <property type="entry name" value="B-cell CLL/lymphoma 6, member B"/>
    <property type="match status" value="1"/>
</dbReference>
<evidence type="ECO:0000256" key="2">
    <source>
        <dbReference type="ARBA" id="ARBA00022723"/>
    </source>
</evidence>
<dbReference type="GO" id="GO:0000981">
    <property type="term" value="F:DNA-binding transcription factor activity, RNA polymerase II-specific"/>
    <property type="evidence" value="ECO:0007669"/>
    <property type="project" value="TreeGrafter"/>
</dbReference>
<protein>
    <recommendedName>
        <fullName evidence="9">C2H2-type domain-containing protein</fullName>
    </recommendedName>
</protein>
<dbReference type="SUPFAM" id="SSF57667">
    <property type="entry name" value="beta-beta-alpha zinc fingers"/>
    <property type="match status" value="1"/>
</dbReference>
<keyword evidence="2" id="KW-0479">Metal-binding</keyword>
<keyword evidence="4 7" id="KW-0863">Zinc-finger</keyword>
<proteinExistence type="predicted"/>
<feature type="region of interest" description="Disordered" evidence="8">
    <location>
        <begin position="125"/>
        <end position="147"/>
    </location>
</feature>
<name>A0A8H7QV93_9FUNG</name>
<dbReference type="AlphaFoldDB" id="A0A8H7QV93"/>
<keyword evidence="5" id="KW-0862">Zinc</keyword>
<accession>A0A8H7QV93</accession>
<feature type="compositionally biased region" description="Low complexity" evidence="8">
    <location>
        <begin position="125"/>
        <end position="135"/>
    </location>
</feature>
<dbReference type="PROSITE" id="PS50157">
    <property type="entry name" value="ZINC_FINGER_C2H2_2"/>
    <property type="match status" value="2"/>
</dbReference>
<evidence type="ECO:0000313" key="10">
    <source>
        <dbReference type="EMBL" id="KAG2199394.1"/>
    </source>
</evidence>
<evidence type="ECO:0000259" key="9">
    <source>
        <dbReference type="PROSITE" id="PS50157"/>
    </source>
</evidence>
<evidence type="ECO:0000256" key="7">
    <source>
        <dbReference type="PROSITE-ProRule" id="PRU00042"/>
    </source>
</evidence>
<dbReference type="PANTHER" id="PTHR24394">
    <property type="entry name" value="ZINC FINGER PROTEIN"/>
    <property type="match status" value="1"/>
</dbReference>
<comment type="caution">
    <text evidence="10">The sequence shown here is derived from an EMBL/GenBank/DDBJ whole genome shotgun (WGS) entry which is preliminary data.</text>
</comment>
<evidence type="ECO:0000256" key="6">
    <source>
        <dbReference type="ARBA" id="ARBA00023242"/>
    </source>
</evidence>
<sequence length="221" mass="25630">MHPQHNTTNPYCEPIYDLSLFKRDMEQEYMFTDDQVFLLAQVYYPPADYPPTVESFSNYSSTASSPEMMEHNFQSYLSPALVEPDFFPVVDLDRFLYADHTDTIFHGNGDIFDLLPTRSSYSTTCTPSSSPASSTIHHPKKSNDARPYPCKSCKRAFARKHDLQRHERVHSGDKPYVCPCCKKAFARTDALKRHLRMEEHCRGSQEVQAMKETGRRRFRNL</sequence>
<keyword evidence="3" id="KW-0677">Repeat</keyword>
<dbReference type="GO" id="GO:0008270">
    <property type="term" value="F:zinc ion binding"/>
    <property type="evidence" value="ECO:0007669"/>
    <property type="project" value="UniProtKB-KW"/>
</dbReference>
<keyword evidence="11" id="KW-1185">Reference proteome</keyword>
<dbReference type="Pfam" id="PF00096">
    <property type="entry name" value="zf-C2H2"/>
    <property type="match status" value="2"/>
</dbReference>
<evidence type="ECO:0000256" key="8">
    <source>
        <dbReference type="SAM" id="MobiDB-lite"/>
    </source>
</evidence>
<dbReference type="SMART" id="SM00355">
    <property type="entry name" value="ZnF_C2H2"/>
    <property type="match status" value="2"/>
</dbReference>
<feature type="domain" description="C2H2-type" evidence="9">
    <location>
        <begin position="148"/>
        <end position="175"/>
    </location>
</feature>
<evidence type="ECO:0000256" key="5">
    <source>
        <dbReference type="ARBA" id="ARBA00022833"/>
    </source>
</evidence>
<dbReference type="InterPro" id="IPR036236">
    <property type="entry name" value="Znf_C2H2_sf"/>
</dbReference>
<dbReference type="FunFam" id="3.30.160.60:FF:000139">
    <property type="entry name" value="zinc finger protein 1 homolog"/>
    <property type="match status" value="1"/>
</dbReference>
<organism evidence="10 11">
    <name type="scientific">Mucor saturninus</name>
    <dbReference type="NCBI Taxonomy" id="64648"/>
    <lineage>
        <taxon>Eukaryota</taxon>
        <taxon>Fungi</taxon>
        <taxon>Fungi incertae sedis</taxon>
        <taxon>Mucoromycota</taxon>
        <taxon>Mucoromycotina</taxon>
        <taxon>Mucoromycetes</taxon>
        <taxon>Mucorales</taxon>
        <taxon>Mucorineae</taxon>
        <taxon>Mucoraceae</taxon>
        <taxon>Mucor</taxon>
    </lineage>
</organism>
<dbReference type="PROSITE" id="PS00028">
    <property type="entry name" value="ZINC_FINGER_C2H2_1"/>
    <property type="match status" value="2"/>
</dbReference>
<evidence type="ECO:0000256" key="1">
    <source>
        <dbReference type="ARBA" id="ARBA00004123"/>
    </source>
</evidence>
<evidence type="ECO:0000256" key="4">
    <source>
        <dbReference type="ARBA" id="ARBA00022771"/>
    </source>
</evidence>
<dbReference type="Gene3D" id="3.30.160.60">
    <property type="entry name" value="Classic Zinc Finger"/>
    <property type="match status" value="2"/>
</dbReference>
<dbReference type="PANTHER" id="PTHR24394:SF44">
    <property type="entry name" value="ZINC FINGER PROTEIN 271-LIKE"/>
    <property type="match status" value="1"/>
</dbReference>